<evidence type="ECO:0000256" key="9">
    <source>
        <dbReference type="ARBA" id="ARBA00022842"/>
    </source>
</evidence>
<evidence type="ECO:0000256" key="5">
    <source>
        <dbReference type="ARBA" id="ARBA00012458"/>
    </source>
</evidence>
<gene>
    <name evidence="15" type="ORF">SAMN04488053_1246</name>
</gene>
<accession>A0A1H0L3B8</accession>
<dbReference type="AlphaFoldDB" id="A0A1H0L3B8"/>
<dbReference type="GO" id="GO:0005829">
    <property type="term" value="C:cytosol"/>
    <property type="evidence" value="ECO:0007669"/>
    <property type="project" value="TreeGrafter"/>
</dbReference>
<dbReference type="RefSeq" id="WP_090844755.1">
    <property type="nucleotide sequence ID" value="NZ_FNIL01000024.1"/>
</dbReference>
<evidence type="ECO:0000256" key="10">
    <source>
        <dbReference type="ARBA" id="ARBA00022909"/>
    </source>
</evidence>
<dbReference type="InterPro" id="IPR045031">
    <property type="entry name" value="DHP_synth-like"/>
</dbReference>
<protein>
    <recommendedName>
        <fullName evidence="6 13">Dihydropteroate synthase</fullName>
        <shortName evidence="13">DHPS</shortName>
        <ecNumber evidence="5 13">2.5.1.15</ecNumber>
    </recommendedName>
    <alternativeName>
        <fullName evidence="11 13">Dihydropteroate pyrophosphorylase</fullName>
    </alternativeName>
</protein>
<dbReference type="OrthoDB" id="9811744at2"/>
<dbReference type="Proteomes" id="UP000198778">
    <property type="component" value="Unassembled WGS sequence"/>
</dbReference>
<reference evidence="16" key="1">
    <citation type="submission" date="2016-10" db="EMBL/GenBank/DDBJ databases">
        <authorList>
            <person name="Varghese N."/>
            <person name="Submissions S."/>
        </authorList>
    </citation>
    <scope>NUCLEOTIDE SEQUENCE [LARGE SCALE GENOMIC DNA]</scope>
    <source>
        <strain evidence="16">CGMCC 1.10369</strain>
    </source>
</reference>
<evidence type="ECO:0000313" key="15">
    <source>
        <dbReference type="EMBL" id="SDO62727.1"/>
    </source>
</evidence>
<evidence type="ECO:0000256" key="8">
    <source>
        <dbReference type="ARBA" id="ARBA00022723"/>
    </source>
</evidence>
<comment type="pathway">
    <text evidence="3 13">Cofactor biosynthesis; tetrahydrofolate biosynthesis; 7,8-dihydrofolate from 2-amino-4-hydroxy-6-hydroxymethyl-7,8-dihydropteridine diphosphate and 4-aminobenzoate: step 1/2.</text>
</comment>
<dbReference type="Gene3D" id="3.20.20.20">
    <property type="entry name" value="Dihydropteroate synthase-like"/>
    <property type="match status" value="1"/>
</dbReference>
<evidence type="ECO:0000256" key="2">
    <source>
        <dbReference type="ARBA" id="ARBA00001946"/>
    </source>
</evidence>
<comment type="cofactor">
    <cofactor evidence="2 13">
        <name>Mg(2+)</name>
        <dbReference type="ChEBI" id="CHEBI:18420"/>
    </cofactor>
</comment>
<dbReference type="FunFam" id="3.20.20.20:FF:000006">
    <property type="entry name" value="Dihydropteroate synthase"/>
    <property type="match status" value="1"/>
</dbReference>
<comment type="similarity">
    <text evidence="4 13">Belongs to the DHPS family.</text>
</comment>
<dbReference type="EMBL" id="FNIL01000024">
    <property type="protein sequence ID" value="SDO62727.1"/>
    <property type="molecule type" value="Genomic_DNA"/>
</dbReference>
<dbReference type="GO" id="GO:0004156">
    <property type="term" value="F:dihydropteroate synthase activity"/>
    <property type="evidence" value="ECO:0007669"/>
    <property type="project" value="UniProtKB-EC"/>
</dbReference>
<sequence>MQKTRVIEWDGHRLDFDGKTYVMGILNVTPDSFSDGGKFNQTEEAEYQAQKMVREGADIIDIGGESTRPGAVKVEEAEEIRRVLPAVQAVRKAVDIPISIDTYKAAVAEAALEAGADIINDVWGAKADDRMAAVAAEHKVPIILMQNRKEASYNNFLEDMKRDLLESVEICLKAGVKEDKIILDPGIGFAKSYEENLAVMRHLDKFTSLGYPLLLGTSRKSLIAKTLDLPVGERVEGTGATVCRGIDLGCEIVRVHDVLEISRMTKMMDAMIGKGHQSSIPIGGLK</sequence>
<evidence type="ECO:0000259" key="14">
    <source>
        <dbReference type="PROSITE" id="PS50972"/>
    </source>
</evidence>
<comment type="function">
    <text evidence="12 13">Catalyzes the condensation of para-aminobenzoate (pABA) with 6-hydroxymethyl-7,8-dihydropterin diphosphate (DHPt-PP) to form 7,8-dihydropteroate (H2Pte), the immediate precursor of folate derivatives.</text>
</comment>
<dbReference type="InterPro" id="IPR006390">
    <property type="entry name" value="DHP_synth_dom"/>
</dbReference>
<evidence type="ECO:0000256" key="4">
    <source>
        <dbReference type="ARBA" id="ARBA00009503"/>
    </source>
</evidence>
<dbReference type="NCBIfam" id="TIGR01496">
    <property type="entry name" value="DHPS"/>
    <property type="match status" value="1"/>
</dbReference>
<proteinExistence type="inferred from homology"/>
<dbReference type="CDD" id="cd00739">
    <property type="entry name" value="DHPS"/>
    <property type="match status" value="1"/>
</dbReference>
<evidence type="ECO:0000313" key="16">
    <source>
        <dbReference type="Proteomes" id="UP000198778"/>
    </source>
</evidence>
<keyword evidence="16" id="KW-1185">Reference proteome</keyword>
<keyword evidence="7 13" id="KW-0808">Transferase</keyword>
<keyword evidence="9 13" id="KW-0460">Magnesium</keyword>
<dbReference type="InterPro" id="IPR011005">
    <property type="entry name" value="Dihydropteroate_synth-like_sf"/>
</dbReference>
<dbReference type="PROSITE" id="PS50972">
    <property type="entry name" value="PTERIN_BINDING"/>
    <property type="match status" value="1"/>
</dbReference>
<feature type="domain" description="Pterin-binding" evidence="14">
    <location>
        <begin position="20"/>
        <end position="266"/>
    </location>
</feature>
<evidence type="ECO:0000256" key="7">
    <source>
        <dbReference type="ARBA" id="ARBA00022679"/>
    </source>
</evidence>
<evidence type="ECO:0000256" key="1">
    <source>
        <dbReference type="ARBA" id="ARBA00000012"/>
    </source>
</evidence>
<evidence type="ECO:0000256" key="12">
    <source>
        <dbReference type="ARBA" id="ARBA00053449"/>
    </source>
</evidence>
<organism evidence="15 16">
    <name type="scientific">Alkalicoccus daliensis</name>
    <dbReference type="NCBI Taxonomy" id="745820"/>
    <lineage>
        <taxon>Bacteria</taxon>
        <taxon>Bacillati</taxon>
        <taxon>Bacillota</taxon>
        <taxon>Bacilli</taxon>
        <taxon>Bacillales</taxon>
        <taxon>Bacillaceae</taxon>
        <taxon>Alkalicoccus</taxon>
    </lineage>
</organism>
<comment type="catalytic activity">
    <reaction evidence="1">
        <text>(7,8-dihydropterin-6-yl)methyl diphosphate + 4-aminobenzoate = 7,8-dihydropteroate + diphosphate</text>
        <dbReference type="Rhea" id="RHEA:19949"/>
        <dbReference type="ChEBI" id="CHEBI:17836"/>
        <dbReference type="ChEBI" id="CHEBI:17839"/>
        <dbReference type="ChEBI" id="CHEBI:33019"/>
        <dbReference type="ChEBI" id="CHEBI:72950"/>
        <dbReference type="EC" id="2.5.1.15"/>
    </reaction>
</comment>
<name>A0A1H0L3B8_9BACI</name>
<dbReference type="UniPathway" id="UPA00077">
    <property type="reaction ID" value="UER00156"/>
</dbReference>
<evidence type="ECO:0000256" key="11">
    <source>
        <dbReference type="ARBA" id="ARBA00030193"/>
    </source>
</evidence>
<dbReference type="Pfam" id="PF00809">
    <property type="entry name" value="Pterin_bind"/>
    <property type="match status" value="1"/>
</dbReference>
<dbReference type="EC" id="2.5.1.15" evidence="5 13"/>
<dbReference type="PROSITE" id="PS00792">
    <property type="entry name" value="DHPS_1"/>
    <property type="match status" value="1"/>
</dbReference>
<dbReference type="InterPro" id="IPR000489">
    <property type="entry name" value="Pterin-binding_dom"/>
</dbReference>
<evidence type="ECO:0000256" key="6">
    <source>
        <dbReference type="ARBA" id="ARBA00016919"/>
    </source>
</evidence>
<dbReference type="GO" id="GO:0046654">
    <property type="term" value="P:tetrahydrofolate biosynthetic process"/>
    <property type="evidence" value="ECO:0007669"/>
    <property type="project" value="UniProtKB-UniPathway"/>
</dbReference>
<dbReference type="GO" id="GO:0046656">
    <property type="term" value="P:folic acid biosynthetic process"/>
    <property type="evidence" value="ECO:0007669"/>
    <property type="project" value="UniProtKB-KW"/>
</dbReference>
<dbReference type="PANTHER" id="PTHR20941:SF1">
    <property type="entry name" value="FOLIC ACID SYNTHESIS PROTEIN FOL1"/>
    <property type="match status" value="1"/>
</dbReference>
<dbReference type="STRING" id="745820.SAMN04488053_1246"/>
<dbReference type="PROSITE" id="PS00793">
    <property type="entry name" value="DHPS_2"/>
    <property type="match status" value="1"/>
</dbReference>
<dbReference type="SUPFAM" id="SSF51717">
    <property type="entry name" value="Dihydropteroate synthetase-like"/>
    <property type="match status" value="1"/>
</dbReference>
<evidence type="ECO:0000256" key="13">
    <source>
        <dbReference type="RuleBase" id="RU361205"/>
    </source>
</evidence>
<dbReference type="PANTHER" id="PTHR20941">
    <property type="entry name" value="FOLATE SYNTHESIS PROTEINS"/>
    <property type="match status" value="1"/>
</dbReference>
<dbReference type="GO" id="GO:0046872">
    <property type="term" value="F:metal ion binding"/>
    <property type="evidence" value="ECO:0007669"/>
    <property type="project" value="UniProtKB-KW"/>
</dbReference>
<evidence type="ECO:0000256" key="3">
    <source>
        <dbReference type="ARBA" id="ARBA00004763"/>
    </source>
</evidence>
<keyword evidence="8 13" id="KW-0479">Metal-binding</keyword>
<keyword evidence="10 13" id="KW-0289">Folate biosynthesis</keyword>